<dbReference type="Proteomes" id="UP001188597">
    <property type="component" value="Unassembled WGS sequence"/>
</dbReference>
<dbReference type="SUPFAM" id="SSF56112">
    <property type="entry name" value="Protein kinase-like (PK-like)"/>
    <property type="match status" value="1"/>
</dbReference>
<accession>A0AA88WWX3</accession>
<evidence type="ECO:0000256" key="1">
    <source>
        <dbReference type="SAM" id="MobiDB-lite"/>
    </source>
</evidence>
<dbReference type="InterPro" id="IPR053235">
    <property type="entry name" value="Ser_Thr_kinase"/>
</dbReference>
<evidence type="ECO:0000313" key="3">
    <source>
        <dbReference type="EMBL" id="KAK3035727.1"/>
    </source>
</evidence>
<dbReference type="GO" id="GO:0005737">
    <property type="term" value="C:cytoplasm"/>
    <property type="evidence" value="ECO:0007669"/>
    <property type="project" value="TreeGrafter"/>
</dbReference>
<evidence type="ECO:0000313" key="4">
    <source>
        <dbReference type="Proteomes" id="UP001188597"/>
    </source>
</evidence>
<dbReference type="PANTHER" id="PTHR24361">
    <property type="entry name" value="MITOGEN-ACTIVATED KINASE KINASE KINASE"/>
    <property type="match status" value="1"/>
</dbReference>
<dbReference type="InterPro" id="IPR011009">
    <property type="entry name" value="Kinase-like_dom_sf"/>
</dbReference>
<dbReference type="GO" id="GO:0004674">
    <property type="term" value="F:protein serine/threonine kinase activity"/>
    <property type="evidence" value="ECO:0007669"/>
    <property type="project" value="TreeGrafter"/>
</dbReference>
<dbReference type="AlphaFoldDB" id="A0AA88WWX3"/>
<keyword evidence="4" id="KW-1185">Reference proteome</keyword>
<protein>
    <recommendedName>
        <fullName evidence="2">Protein kinase domain-containing protein</fullName>
    </recommendedName>
</protein>
<comment type="caution">
    <text evidence="3">The sequence shown here is derived from an EMBL/GenBank/DDBJ whole genome shotgun (WGS) entry which is preliminary data.</text>
</comment>
<dbReference type="PROSITE" id="PS50011">
    <property type="entry name" value="PROTEIN_KINASE_DOM"/>
    <property type="match status" value="1"/>
</dbReference>
<dbReference type="InterPro" id="IPR000719">
    <property type="entry name" value="Prot_kinase_dom"/>
</dbReference>
<organism evidence="3 4">
    <name type="scientific">Escallonia herrerae</name>
    <dbReference type="NCBI Taxonomy" id="1293975"/>
    <lineage>
        <taxon>Eukaryota</taxon>
        <taxon>Viridiplantae</taxon>
        <taxon>Streptophyta</taxon>
        <taxon>Embryophyta</taxon>
        <taxon>Tracheophyta</taxon>
        <taxon>Spermatophyta</taxon>
        <taxon>Magnoliopsida</taxon>
        <taxon>eudicotyledons</taxon>
        <taxon>Gunneridae</taxon>
        <taxon>Pentapetalae</taxon>
        <taxon>asterids</taxon>
        <taxon>campanulids</taxon>
        <taxon>Escalloniales</taxon>
        <taxon>Escalloniaceae</taxon>
        <taxon>Escallonia</taxon>
    </lineage>
</organism>
<evidence type="ECO:0000259" key="2">
    <source>
        <dbReference type="PROSITE" id="PS50011"/>
    </source>
</evidence>
<dbReference type="Pfam" id="PF00069">
    <property type="entry name" value="Pkinase"/>
    <property type="match status" value="1"/>
</dbReference>
<reference evidence="3" key="1">
    <citation type="submission" date="2022-12" db="EMBL/GenBank/DDBJ databases">
        <title>Draft genome assemblies for two species of Escallonia (Escalloniales).</title>
        <authorList>
            <person name="Chanderbali A."/>
            <person name="Dervinis C."/>
            <person name="Anghel I."/>
            <person name="Soltis D."/>
            <person name="Soltis P."/>
            <person name="Zapata F."/>
        </authorList>
    </citation>
    <scope>NUCLEOTIDE SEQUENCE</scope>
    <source>
        <strain evidence="3">UCBG64.0493</strain>
        <tissue evidence="3">Leaf</tissue>
    </source>
</reference>
<dbReference type="Gene3D" id="1.10.510.10">
    <property type="entry name" value="Transferase(Phosphotransferase) domain 1"/>
    <property type="match status" value="1"/>
</dbReference>
<dbReference type="GO" id="GO:0005524">
    <property type="term" value="F:ATP binding"/>
    <property type="evidence" value="ECO:0007669"/>
    <property type="project" value="InterPro"/>
</dbReference>
<feature type="region of interest" description="Disordered" evidence="1">
    <location>
        <begin position="1"/>
        <end position="45"/>
    </location>
</feature>
<feature type="compositionally biased region" description="Low complexity" evidence="1">
    <location>
        <begin position="1"/>
        <end position="38"/>
    </location>
</feature>
<name>A0AA88WWX3_9ASTE</name>
<dbReference type="PANTHER" id="PTHR24361:SF769">
    <property type="entry name" value="MITOGEN-ACTIVATED PROTEIN KINASE KINASE 7-RELATED"/>
    <property type="match status" value="1"/>
</dbReference>
<proteinExistence type="predicted"/>
<gene>
    <name evidence="3" type="ORF">RJ639_033429</name>
</gene>
<sequence>MSLRCPSAALPSSSPSFPPSLSHSMSSSSGRSSPGAKSNKNKINKAPSGDIAILKEYMDGGTLDNLVKTNGSFSEAMIANIARQGLMGLDYIHEKKIVRQDFKQSNLLVSQKKEVNIADFLR</sequence>
<dbReference type="EMBL" id="JAVXUP010000167">
    <property type="protein sequence ID" value="KAK3035727.1"/>
    <property type="molecule type" value="Genomic_DNA"/>
</dbReference>
<feature type="domain" description="Protein kinase" evidence="2">
    <location>
        <begin position="1"/>
        <end position="122"/>
    </location>
</feature>